<organism evidence="1 2">
    <name type="scientific">Jonquetella anthropi DSM 22815</name>
    <dbReference type="NCBI Taxonomy" id="885272"/>
    <lineage>
        <taxon>Bacteria</taxon>
        <taxon>Thermotogati</taxon>
        <taxon>Synergistota</taxon>
        <taxon>Synergistia</taxon>
        <taxon>Synergistales</taxon>
        <taxon>Dethiosulfovibrionaceae</taxon>
        <taxon>Jonquetella</taxon>
    </lineage>
</organism>
<dbReference type="STRING" id="885272.JonanDRAFT_0844"/>
<proteinExistence type="predicted"/>
<reference evidence="1 2" key="1">
    <citation type="submission" date="2011-11" db="EMBL/GenBank/DDBJ databases">
        <title>The Noncontiguous Finished genome of Jonquetella anthropi DSM 22815.</title>
        <authorList>
            <consortium name="US DOE Joint Genome Institute (JGI-PGF)"/>
            <person name="Lucas S."/>
            <person name="Copeland A."/>
            <person name="Lapidus A."/>
            <person name="Glavina del Rio T."/>
            <person name="Dalin E."/>
            <person name="Tice H."/>
            <person name="Bruce D."/>
            <person name="Goodwin L."/>
            <person name="Pitluck S."/>
            <person name="Peters L."/>
            <person name="Mikhailova N."/>
            <person name="Held B."/>
            <person name="Kyrpides N."/>
            <person name="Mavromatis K."/>
            <person name="Ivanova N."/>
            <person name="Markowitz V."/>
            <person name="Cheng J.-F."/>
            <person name="Hugenholtz P."/>
            <person name="Woyke T."/>
            <person name="Wu D."/>
            <person name="Gronow S."/>
            <person name="Wellnitz S."/>
            <person name="Brambilla E."/>
            <person name="Klenk H.-P."/>
            <person name="Eisen J.A."/>
        </authorList>
    </citation>
    <scope>NUCLEOTIDE SEQUENCE [LARGE SCALE GENOMIC DNA]</scope>
    <source>
        <strain evidence="1 2">DSM 22815</strain>
    </source>
</reference>
<evidence type="ECO:0000313" key="2">
    <source>
        <dbReference type="Proteomes" id="UP000003806"/>
    </source>
</evidence>
<evidence type="ECO:0000313" key="1">
    <source>
        <dbReference type="EMBL" id="EHM13219.1"/>
    </source>
</evidence>
<keyword evidence="2" id="KW-1185">Reference proteome</keyword>
<dbReference type="eggNOG" id="ENOG5032X41">
    <property type="taxonomic scope" value="Bacteria"/>
</dbReference>
<sequence>MERLVNDVYLSGVLHFLKGNDRGESRLGKYVEFSLKREFKDTDGCDRIDFLRMRAFDQSLQDWILQQEEGVPVWIAGELRSSLGSGRNYVLVTRIQKLNQI</sequence>
<dbReference type="Proteomes" id="UP000003806">
    <property type="component" value="Chromosome"/>
</dbReference>
<dbReference type="EMBL" id="CM001376">
    <property type="protein sequence ID" value="EHM13219.1"/>
    <property type="molecule type" value="Genomic_DNA"/>
</dbReference>
<name>H0UKL0_9BACT</name>
<dbReference type="HOGENOM" id="CLU_153660_0_0_0"/>
<dbReference type="AlphaFoldDB" id="H0UKL0"/>
<dbReference type="RefSeq" id="WP_008521214.1">
    <property type="nucleotide sequence ID" value="NZ_CM001376.1"/>
</dbReference>
<protein>
    <recommendedName>
        <fullName evidence="3">Single-stranded DNA-binding protein</fullName>
    </recommendedName>
</protein>
<evidence type="ECO:0008006" key="3">
    <source>
        <dbReference type="Google" id="ProtNLM"/>
    </source>
</evidence>
<dbReference type="OrthoDB" id="5243at2"/>
<gene>
    <name evidence="1" type="ORF">JonanDRAFT_0844</name>
</gene>
<accession>H0UKL0</accession>